<dbReference type="NCBIfam" id="NF040570">
    <property type="entry name" value="guided_TnpB"/>
    <property type="match status" value="1"/>
</dbReference>
<dbReference type="InterPro" id="IPR010095">
    <property type="entry name" value="Cas12f1-like_TNB"/>
</dbReference>
<keyword evidence="3" id="KW-0238">DNA-binding</keyword>
<keyword evidence="4" id="KW-0233">DNA recombination</keyword>
<dbReference type="GO" id="GO:0032196">
    <property type="term" value="P:transposition"/>
    <property type="evidence" value="ECO:0007669"/>
    <property type="project" value="UniProtKB-KW"/>
</dbReference>
<dbReference type="Proteomes" id="UP000001661">
    <property type="component" value="Chromosome"/>
</dbReference>
<reference evidence="7 8" key="1">
    <citation type="journal article" date="2010" name="Stand. Genomic Sci.">
        <title>Complete genome sequence of Acetohalobium arabaticum type strain (Z-7288).</title>
        <authorList>
            <person name="Sikorski J."/>
            <person name="Lapidus A."/>
            <person name="Chertkov O."/>
            <person name="Lucas S."/>
            <person name="Copeland A."/>
            <person name="Glavina Del Rio T."/>
            <person name="Nolan M."/>
            <person name="Tice H."/>
            <person name="Cheng J.F."/>
            <person name="Han C."/>
            <person name="Brambilla E."/>
            <person name="Pitluck S."/>
            <person name="Liolios K."/>
            <person name="Ivanova N."/>
            <person name="Mavromatis K."/>
            <person name="Mikhailova N."/>
            <person name="Pati A."/>
            <person name="Bruce D."/>
            <person name="Detter C."/>
            <person name="Tapia R."/>
            <person name="Goodwin L."/>
            <person name="Chen A."/>
            <person name="Palaniappan K."/>
            <person name="Land M."/>
            <person name="Hauser L."/>
            <person name="Chang Y.J."/>
            <person name="Jeffries C.D."/>
            <person name="Rohde M."/>
            <person name="Goker M."/>
            <person name="Spring S."/>
            <person name="Woyke T."/>
            <person name="Bristow J."/>
            <person name="Eisen J.A."/>
            <person name="Markowitz V."/>
            <person name="Hugenholtz P."/>
            <person name="Kyrpides N.C."/>
            <person name="Klenk H.P."/>
        </authorList>
    </citation>
    <scope>NUCLEOTIDE SEQUENCE [LARGE SCALE GENOMIC DNA]</scope>
    <source>
        <strain evidence="8">ATCC 49924 / DSM 5501 / Z-7288</strain>
    </source>
</reference>
<accession>D9QSP1</accession>
<evidence type="ECO:0000256" key="2">
    <source>
        <dbReference type="ARBA" id="ARBA00022578"/>
    </source>
</evidence>
<dbReference type="STRING" id="574087.Acear_2007"/>
<evidence type="ECO:0000313" key="7">
    <source>
        <dbReference type="EMBL" id="ADL13504.1"/>
    </source>
</evidence>
<dbReference type="AlphaFoldDB" id="D9QSP1"/>
<dbReference type="RefSeq" id="WP_013278949.1">
    <property type="nucleotide sequence ID" value="NC_014378.1"/>
</dbReference>
<gene>
    <name evidence="7" type="ordered locus">Acear_2007</name>
</gene>
<dbReference type="KEGG" id="aar:Acear_2007"/>
<evidence type="ECO:0000256" key="3">
    <source>
        <dbReference type="ARBA" id="ARBA00023125"/>
    </source>
</evidence>
<keyword evidence="8" id="KW-1185">Reference proteome</keyword>
<evidence type="ECO:0000259" key="5">
    <source>
        <dbReference type="Pfam" id="PF01385"/>
    </source>
</evidence>
<sequence>MKLSFKFKPNFSHKQLEIVKELSWHCSKLYNIVNYQIKNNEEVKPVYTRLENKFKDNWHTNYLHSHNRQQLFKQLAQDWKSYFKSIEDYNNNPGKYQGQPKPPNFKYLDNNPSEIIFTNLATRVREDNLLLSLSKEIKNQFQVDSLKFELPPVVQGLINLDNLSMSKGHSVENSLQQVRIKKDNLSSDWYLIIIHKVNEKDKAQGDNVMAIDLGLDNLATLTFKDNPENYIINGKPLKSKNKYFNQEINRLQSIRMKQTGSKNFKDTKQIKQLRIKRQNYISNYLHQASRKIINLAKRHGVSKIIIGDLKQIKQNINYNKSFVQVPIQRLKDLIEYKAKLEGIEVNIINEVYTSGCSALDLEKLNKANYNKSRRVKRGLFKSEIDLNINADVNGSLNIMRKFLTKKCIPELVNQARDNGVVNPPERIRVA</sequence>
<dbReference type="EMBL" id="CP002105">
    <property type="protein sequence ID" value="ADL13504.1"/>
    <property type="molecule type" value="Genomic_DNA"/>
</dbReference>
<name>D9QSP1_ACEAZ</name>
<dbReference type="HOGENOM" id="CLU_032903_16_0_9"/>
<protein>
    <submittedName>
        <fullName evidence="7">Transposase, IS605 OrfB family</fullName>
    </submittedName>
</protein>
<evidence type="ECO:0000256" key="4">
    <source>
        <dbReference type="ARBA" id="ARBA00023172"/>
    </source>
</evidence>
<dbReference type="Pfam" id="PF01385">
    <property type="entry name" value="OrfB_IS605"/>
    <property type="match status" value="1"/>
</dbReference>
<evidence type="ECO:0000313" key="8">
    <source>
        <dbReference type="Proteomes" id="UP000001661"/>
    </source>
</evidence>
<dbReference type="eggNOG" id="COG0675">
    <property type="taxonomic scope" value="Bacteria"/>
</dbReference>
<feature type="domain" description="Cas12f1-like TNB" evidence="6">
    <location>
        <begin position="329"/>
        <end position="398"/>
    </location>
</feature>
<proteinExistence type="inferred from homology"/>
<organism evidence="7 8">
    <name type="scientific">Acetohalobium arabaticum (strain ATCC 49924 / DSM 5501 / Z-7288)</name>
    <dbReference type="NCBI Taxonomy" id="574087"/>
    <lineage>
        <taxon>Bacteria</taxon>
        <taxon>Bacillati</taxon>
        <taxon>Bacillota</taxon>
        <taxon>Clostridia</taxon>
        <taxon>Halanaerobiales</taxon>
        <taxon>Halobacteroidaceae</taxon>
        <taxon>Acetohalobium</taxon>
    </lineage>
</organism>
<comment type="similarity">
    <text evidence="1">In the C-terminal section; belongs to the transposase 35 family.</text>
</comment>
<dbReference type="GO" id="GO:0006310">
    <property type="term" value="P:DNA recombination"/>
    <property type="evidence" value="ECO:0007669"/>
    <property type="project" value="UniProtKB-KW"/>
</dbReference>
<dbReference type="GO" id="GO:0003677">
    <property type="term" value="F:DNA binding"/>
    <property type="evidence" value="ECO:0007669"/>
    <property type="project" value="UniProtKB-KW"/>
</dbReference>
<dbReference type="Pfam" id="PF07282">
    <property type="entry name" value="Cas12f1-like_TNB"/>
    <property type="match status" value="1"/>
</dbReference>
<evidence type="ECO:0000259" key="6">
    <source>
        <dbReference type="Pfam" id="PF07282"/>
    </source>
</evidence>
<dbReference type="OrthoDB" id="442799at2"/>
<feature type="domain" description="Probable transposase IS891/IS1136/IS1341" evidence="5">
    <location>
        <begin position="199"/>
        <end position="312"/>
    </location>
</feature>
<evidence type="ECO:0000256" key="1">
    <source>
        <dbReference type="ARBA" id="ARBA00008761"/>
    </source>
</evidence>
<keyword evidence="2" id="KW-0815">Transposition</keyword>
<dbReference type="NCBIfam" id="TIGR01766">
    <property type="entry name" value="IS200/IS605 family accessory protein TnpB-like domain"/>
    <property type="match status" value="1"/>
</dbReference>
<dbReference type="InterPro" id="IPR001959">
    <property type="entry name" value="Transposase"/>
</dbReference>